<feature type="region of interest" description="Disordered" evidence="17">
    <location>
        <begin position="1"/>
        <end position="81"/>
    </location>
</feature>
<reference evidence="20" key="1">
    <citation type="journal article" date="2014" name="Genome Announc.">
        <title>Draft genome sequence of the formaldehyde-resistant fungus Byssochlamys spectabilis No. 5 (anamorph Paecilomyces variotii No. 5) (NBRC109023).</title>
        <authorList>
            <person name="Oka T."/>
            <person name="Ekino K."/>
            <person name="Fukuda K."/>
            <person name="Nomura Y."/>
        </authorList>
    </citation>
    <scope>NUCLEOTIDE SEQUENCE [LARGE SCALE GENOMIC DNA]</scope>
    <source>
        <strain evidence="20">No. 5 / NBRC 109023</strain>
    </source>
</reference>
<protein>
    <submittedName>
        <fullName evidence="19">Regulator of nonsense transcripts, putative</fullName>
    </submittedName>
</protein>
<evidence type="ECO:0000256" key="8">
    <source>
        <dbReference type="ARBA" id="ARBA00022806"/>
    </source>
</evidence>
<evidence type="ECO:0000313" key="19">
    <source>
        <dbReference type="EMBL" id="GAD98378.1"/>
    </source>
</evidence>
<dbReference type="EMBL" id="BAUL01000242">
    <property type="protein sequence ID" value="GAD98378.1"/>
    <property type="molecule type" value="Genomic_DNA"/>
</dbReference>
<feature type="compositionally biased region" description="Basic and acidic residues" evidence="17">
    <location>
        <begin position="1476"/>
        <end position="1486"/>
    </location>
</feature>
<dbReference type="InterPro" id="IPR014001">
    <property type="entry name" value="Helicase_ATP-bd"/>
</dbReference>
<keyword evidence="20" id="KW-1185">Reference proteome</keyword>
<dbReference type="CDD" id="cd12148">
    <property type="entry name" value="fungal_TF_MHR"/>
    <property type="match status" value="1"/>
</dbReference>
<dbReference type="PROSITE" id="PS51997">
    <property type="entry name" value="UPF1_CH_RICH"/>
    <property type="match status" value="1"/>
</dbReference>
<feature type="compositionally biased region" description="Basic and acidic residues" evidence="17">
    <location>
        <begin position="72"/>
        <end position="81"/>
    </location>
</feature>
<keyword evidence="7" id="KW-0378">Hydrolase</keyword>
<dbReference type="InterPro" id="IPR041679">
    <property type="entry name" value="DNA2/NAM7-like_C"/>
</dbReference>
<keyword evidence="3" id="KW-0963">Cytoplasm</keyword>
<feature type="region of interest" description="C4" evidence="16">
    <location>
        <begin position="151"/>
        <end position="181"/>
    </location>
</feature>
<dbReference type="GO" id="GO:0008270">
    <property type="term" value="F:zinc ion binding"/>
    <property type="evidence" value="ECO:0007669"/>
    <property type="project" value="UniProtKB-UniRule"/>
</dbReference>
<dbReference type="eggNOG" id="KOG1802">
    <property type="taxonomic scope" value="Eukaryota"/>
</dbReference>
<keyword evidence="4 16" id="KW-0479">Metal-binding</keyword>
<dbReference type="Pfam" id="PF09416">
    <property type="entry name" value="UPF1_Zn_bind"/>
    <property type="match status" value="1"/>
</dbReference>
<evidence type="ECO:0000256" key="5">
    <source>
        <dbReference type="ARBA" id="ARBA00022741"/>
    </source>
</evidence>
<dbReference type="Gene3D" id="6.10.140.1240">
    <property type="match status" value="1"/>
</dbReference>
<dbReference type="GO" id="GO:0003724">
    <property type="term" value="F:RNA helicase activity"/>
    <property type="evidence" value="ECO:0007669"/>
    <property type="project" value="UniProtKB-EC"/>
</dbReference>
<dbReference type="GO" id="GO:0016787">
    <property type="term" value="F:hydrolase activity"/>
    <property type="evidence" value="ECO:0007669"/>
    <property type="project" value="UniProtKB-KW"/>
</dbReference>
<organism evidence="19 20">
    <name type="scientific">Byssochlamys spectabilis (strain No. 5 / NBRC 109023)</name>
    <name type="common">Paecilomyces variotii</name>
    <dbReference type="NCBI Taxonomy" id="1356009"/>
    <lineage>
        <taxon>Eukaryota</taxon>
        <taxon>Fungi</taxon>
        <taxon>Dikarya</taxon>
        <taxon>Ascomycota</taxon>
        <taxon>Pezizomycotina</taxon>
        <taxon>Eurotiomycetes</taxon>
        <taxon>Eurotiomycetidae</taxon>
        <taxon>Eurotiales</taxon>
        <taxon>Thermoascaceae</taxon>
        <taxon>Paecilomyces</taxon>
    </lineage>
</organism>
<evidence type="ECO:0000256" key="16">
    <source>
        <dbReference type="PROSITE-ProRule" id="PRU01341"/>
    </source>
</evidence>
<evidence type="ECO:0000259" key="18">
    <source>
        <dbReference type="PROSITE" id="PS51997"/>
    </source>
</evidence>
<dbReference type="InterPro" id="IPR041677">
    <property type="entry name" value="DNA2/NAM7_AAA_11"/>
</dbReference>
<comment type="function">
    <text evidence="15">RNA-dependent helicase required for nonsense-mediated decay (NMD) of aberrant mRNAs containing premature stop codons and modulates the expression level of normal mRNAs. Also capable of unwinding double-stranded DNA and translocating on single-stranded DNA.</text>
</comment>
<keyword evidence="10" id="KW-0067">ATP-binding</keyword>
<dbReference type="Gene3D" id="3.40.50.300">
    <property type="entry name" value="P-loop containing nucleotide triphosphate hydrolases"/>
    <property type="match status" value="2"/>
</dbReference>
<comment type="subcellular location">
    <subcellularLocation>
        <location evidence="1">Cytoplasm</location>
    </subcellularLocation>
</comment>
<dbReference type="SUPFAM" id="SSF52540">
    <property type="entry name" value="P-loop containing nucleoside triphosphate hydrolases"/>
    <property type="match status" value="1"/>
</dbReference>
<name>V5G1X9_BYSSN</name>
<dbReference type="GO" id="GO:0003677">
    <property type="term" value="F:DNA binding"/>
    <property type="evidence" value="ECO:0007669"/>
    <property type="project" value="InterPro"/>
</dbReference>
<feature type="region of interest" description="Disordered" evidence="17">
    <location>
        <begin position="1096"/>
        <end position="1132"/>
    </location>
</feature>
<evidence type="ECO:0000256" key="9">
    <source>
        <dbReference type="ARBA" id="ARBA00022833"/>
    </source>
</evidence>
<dbReference type="InterPro" id="IPR045055">
    <property type="entry name" value="DNA2/NAM7-like"/>
</dbReference>
<proteinExistence type="inferred from homology"/>
<keyword evidence="8" id="KW-0347">Helicase</keyword>
<keyword evidence="12" id="KW-0539">Nucleus</keyword>
<comment type="catalytic activity">
    <reaction evidence="13">
        <text>ATP + H2O = ADP + phosphate + H(+)</text>
        <dbReference type="Rhea" id="RHEA:13065"/>
        <dbReference type="ChEBI" id="CHEBI:15377"/>
        <dbReference type="ChEBI" id="CHEBI:15378"/>
        <dbReference type="ChEBI" id="CHEBI:30616"/>
        <dbReference type="ChEBI" id="CHEBI:43474"/>
        <dbReference type="ChEBI" id="CHEBI:456216"/>
        <dbReference type="EC" id="3.6.4.12"/>
    </reaction>
    <physiologicalReaction direction="left-to-right" evidence="13">
        <dbReference type="Rhea" id="RHEA:13066"/>
    </physiologicalReaction>
</comment>
<dbReference type="PANTHER" id="PTHR10887">
    <property type="entry name" value="DNA2/NAM7 HELICASE FAMILY"/>
    <property type="match status" value="1"/>
</dbReference>
<comment type="similarity">
    <text evidence="2">Belongs to the DNA2/NAM7 helicase family.</text>
</comment>
<evidence type="ECO:0000256" key="2">
    <source>
        <dbReference type="ARBA" id="ARBA00007913"/>
    </source>
</evidence>
<comment type="caution">
    <text evidence="19">The sequence shown here is derived from an EMBL/GenBank/DDBJ whole genome shotgun (WGS) entry which is preliminary data.</text>
</comment>
<dbReference type="OrthoDB" id="6513042at2759"/>
<keyword evidence="6 16" id="KW-0863">Zinc-finger</keyword>
<keyword evidence="5" id="KW-0547">Nucleotide-binding</keyword>
<evidence type="ECO:0000256" key="17">
    <source>
        <dbReference type="SAM" id="MobiDB-lite"/>
    </source>
</evidence>
<evidence type="ECO:0000256" key="15">
    <source>
        <dbReference type="ARBA" id="ARBA00055561"/>
    </source>
</evidence>
<dbReference type="GO" id="GO:0000184">
    <property type="term" value="P:nuclear-transcribed mRNA catabolic process, nonsense-mediated decay"/>
    <property type="evidence" value="ECO:0007669"/>
    <property type="project" value="UniProtKB-KW"/>
</dbReference>
<dbReference type="Pfam" id="PF04082">
    <property type="entry name" value="Fungal_trans"/>
    <property type="match status" value="1"/>
</dbReference>
<feature type="region of interest" description="Disordered" evidence="17">
    <location>
        <begin position="1450"/>
        <end position="1486"/>
    </location>
</feature>
<dbReference type="InterPro" id="IPR018999">
    <property type="entry name" value="UPF1_CH/ZBD"/>
</dbReference>
<evidence type="ECO:0000256" key="3">
    <source>
        <dbReference type="ARBA" id="ARBA00022490"/>
    </source>
</evidence>
<dbReference type="GO" id="GO:0005524">
    <property type="term" value="F:ATP binding"/>
    <property type="evidence" value="ECO:0007669"/>
    <property type="project" value="UniProtKB-KW"/>
</dbReference>
<feature type="domain" description="Upf1" evidence="18">
    <location>
        <begin position="83"/>
        <end position="240"/>
    </location>
</feature>
<evidence type="ECO:0000256" key="14">
    <source>
        <dbReference type="ARBA" id="ARBA00049390"/>
    </source>
</evidence>
<dbReference type="CDD" id="cd21400">
    <property type="entry name" value="ZBD_UPF1-like"/>
    <property type="match status" value="1"/>
</dbReference>
<dbReference type="FunFam" id="3.40.50.300:FF:000097">
    <property type="entry name" value="Regulator of nonsense transcripts 1"/>
    <property type="match status" value="1"/>
</dbReference>
<feature type="compositionally biased region" description="Acidic residues" evidence="17">
    <location>
        <begin position="48"/>
        <end position="63"/>
    </location>
</feature>
<dbReference type="InterPro" id="IPR040812">
    <property type="entry name" value="UPF1_1B_dom"/>
</dbReference>
<keyword evidence="9 16" id="KW-0862">Zinc</keyword>
<evidence type="ECO:0000256" key="6">
    <source>
        <dbReference type="ARBA" id="ARBA00022771"/>
    </source>
</evidence>
<dbReference type="SMART" id="SM00906">
    <property type="entry name" value="Fungal_trans"/>
    <property type="match status" value="1"/>
</dbReference>
<dbReference type="Proteomes" id="UP000018001">
    <property type="component" value="Unassembled WGS sequence"/>
</dbReference>
<feature type="region of interest" description="C3H" evidence="16">
    <location>
        <begin position="91"/>
        <end position="123"/>
    </location>
</feature>
<evidence type="ECO:0000256" key="12">
    <source>
        <dbReference type="ARBA" id="ARBA00023242"/>
    </source>
</evidence>
<feature type="region of interest" description="CC/SHH/C" evidence="16">
    <location>
        <begin position="105"/>
        <end position="133"/>
    </location>
</feature>
<dbReference type="CDD" id="cd21407">
    <property type="entry name" value="1B_UPF1-like"/>
    <property type="match status" value="1"/>
</dbReference>
<dbReference type="InterPro" id="IPR027417">
    <property type="entry name" value="P-loop_NTPase"/>
</dbReference>
<dbReference type="GO" id="GO:0003723">
    <property type="term" value="F:RNA binding"/>
    <property type="evidence" value="ECO:0007669"/>
    <property type="project" value="InterPro"/>
</dbReference>
<dbReference type="FunFam" id="2.40.30.230:FF:000003">
    <property type="entry name" value="Regulator of nonsense transcripts 1"/>
    <property type="match status" value="1"/>
</dbReference>
<evidence type="ECO:0000256" key="7">
    <source>
        <dbReference type="ARBA" id="ARBA00022801"/>
    </source>
</evidence>
<evidence type="ECO:0000256" key="11">
    <source>
        <dbReference type="ARBA" id="ARBA00023161"/>
    </source>
</evidence>
<dbReference type="CDD" id="cd18039">
    <property type="entry name" value="DEXXQc_UPF1"/>
    <property type="match status" value="1"/>
</dbReference>
<feature type="compositionally biased region" description="Polar residues" evidence="17">
    <location>
        <begin position="1111"/>
        <end position="1132"/>
    </location>
</feature>
<evidence type="ECO:0000256" key="13">
    <source>
        <dbReference type="ARBA" id="ARBA00048432"/>
    </source>
</evidence>
<feature type="region of interest" description="Disordered" evidence="17">
    <location>
        <begin position="1068"/>
        <end position="1087"/>
    </location>
</feature>
<gene>
    <name evidence="19" type="ORF">PVAR5_7070</name>
</gene>
<dbReference type="GO" id="GO:0003678">
    <property type="term" value="F:DNA helicase activity"/>
    <property type="evidence" value="ECO:0007669"/>
    <property type="project" value="UniProtKB-EC"/>
</dbReference>
<keyword evidence="11" id="KW-0866">Nonsense-mediated mRNA decay</keyword>
<evidence type="ECO:0000256" key="4">
    <source>
        <dbReference type="ARBA" id="ARBA00022723"/>
    </source>
</evidence>
<dbReference type="GO" id="GO:0006351">
    <property type="term" value="P:DNA-templated transcription"/>
    <property type="evidence" value="ECO:0007669"/>
    <property type="project" value="InterPro"/>
</dbReference>
<evidence type="ECO:0000256" key="10">
    <source>
        <dbReference type="ARBA" id="ARBA00022840"/>
    </source>
</evidence>
<comment type="catalytic activity">
    <reaction evidence="14">
        <text>ATP + H2O = ADP + phosphate + H(+)</text>
        <dbReference type="Rhea" id="RHEA:13065"/>
        <dbReference type="ChEBI" id="CHEBI:15377"/>
        <dbReference type="ChEBI" id="CHEBI:15378"/>
        <dbReference type="ChEBI" id="CHEBI:30616"/>
        <dbReference type="ChEBI" id="CHEBI:43474"/>
        <dbReference type="ChEBI" id="CHEBI:456216"/>
        <dbReference type="EC" id="3.6.4.13"/>
    </reaction>
    <physiologicalReaction direction="left-to-right" evidence="14">
        <dbReference type="Rhea" id="RHEA:13066"/>
    </physiologicalReaction>
</comment>
<dbReference type="Pfam" id="PF13086">
    <property type="entry name" value="AAA_11"/>
    <property type="match status" value="2"/>
</dbReference>
<dbReference type="InterPro" id="IPR007219">
    <property type="entry name" value="XnlR_reg_dom"/>
</dbReference>
<dbReference type="InterPro" id="IPR047187">
    <property type="entry name" value="SF1_C_Upf1"/>
</dbReference>
<evidence type="ECO:0000256" key="1">
    <source>
        <dbReference type="ARBA" id="ARBA00004496"/>
    </source>
</evidence>
<dbReference type="Gene3D" id="2.40.30.230">
    <property type="match status" value="1"/>
</dbReference>
<evidence type="ECO:0000313" key="20">
    <source>
        <dbReference type="Proteomes" id="UP000018001"/>
    </source>
</evidence>
<dbReference type="CDD" id="cd18808">
    <property type="entry name" value="SF1_C_Upf1"/>
    <property type="match status" value="1"/>
</dbReference>
<dbReference type="GO" id="GO:0005737">
    <property type="term" value="C:cytoplasm"/>
    <property type="evidence" value="ECO:0007669"/>
    <property type="project" value="UniProtKB-SubCell"/>
</dbReference>
<dbReference type="Pfam" id="PF18141">
    <property type="entry name" value="UPF1_1B_dom"/>
    <property type="match status" value="1"/>
</dbReference>
<dbReference type="InParanoid" id="V5G1X9"/>
<dbReference type="PANTHER" id="PTHR10887:SF364">
    <property type="entry name" value="REGULATOR OF NONSENSE TRANSCRIPTS 1"/>
    <property type="match status" value="1"/>
</dbReference>
<dbReference type="Pfam" id="PF13087">
    <property type="entry name" value="AAA_12"/>
    <property type="match status" value="1"/>
</dbReference>
<accession>V5G1X9</accession>
<dbReference type="HOGENOM" id="CLU_001666_4_0_1"/>
<dbReference type="SMART" id="SM00487">
    <property type="entry name" value="DEXDc"/>
    <property type="match status" value="1"/>
</dbReference>
<sequence>MEAFTHMGNHLVSDSGPTINAGDDMSTIDYDENTLNMTGAPRRRRHDDEDDGSEGYDDDDDLESMASVPVGGEKKNKVKPEEEKELPPHACAYCGIHNPSSVVKCLSCSKWFCSARGNTSSSHIVNHLVRARHKEVQLHPNSSLGDTILECYNCGTKNVFLLGFIPAKSDTVVVLLCRQPCAAMPSSKDMNWDTSRWQPLIEDRSFLPWLVAAPSDQEQLRARHLSPQMIAKLEEMWKDNSSATVADLEKQTGVDDEPAPVLLRYDDAFQYQNVFGPLVKIEADYDRKLKESQSQDGLVVRWDLGLNNKHLASFVLPKLELGDVKLAVGDEMRLKYTGDLRPKWEGVGYVIKIPNNQSDEVTIELRSKGDHKSVPTECTHNFTADYVWKATSFDRMQLAMKTFAVDEMSVSGYIFHRLLGHEVAAAPMKTQMPKKFSVPGLPELNGSQINAVKSVLQKPLSLIQGPPGTGKTVTSATIIYHLAKINGGQVLVCAPSNVAVDQLCERIHRTGLKTVRVTAKSREDVESPVGFLSLHEQVRMNDSNIELVKLNQLKAELGELSSQDEKKFKQLTRAAEREILTNADVICCTCVGAGDPRLAKFKFRTVLIDESTQSAEPECMIPLVLGCKQVVLVGDHQQLGPVIMNKKAAKAGLNQSLFERLVILGCSPIRLNVQYRMHPCLSEFPSNMFYEGSLQNGVSMAQRLRRDVDFPWPVSDNPMMFWSNLGNEEISASGTSYLNRTEAANVEKIVTRFFKAGVQPKDIGIITPYEGQRSYVVSSMQATGTFKKEHYKEIEVASVDAFQGREKDFIVLSCVRSNDHQGIGFLSDPRRLNVALTRAKYGLVILGNPKVLSKHPLWNYLLLHFKERHCLVEGPLSNLQESLVQFSRPKQAYRGPQRFQMAYNHASSMASGMINGRNGHRNEYHDSGSVVGYIPDDVSSVHSSALGGVGLPSGYPPMFQNFADAWPSLPGARRPNGAKGKGAPSIAGESVAATESDVTGSIIDGKQGGVSLAGLSINDVNKQTSLSQSDRLKRYVESGGREPYKTGVNDNGSIFGGSTASIRVTRGVPGHVQDDDDARSVSTAFASQHGSLEENNDVAHQEHQEPPPYSSPVTAQPSPGGNQQRSFRYLSNSPSLPNLDYSKYQIPECTVSKDGTIVTYHRPLCSDGRALAQFIKEQAALPPLPYIRIVGGSPRDFQPDFDVRINMLRYFLPTRSSTGLNYLKLVEDGQLAFRGKNTQTTTPNAKNGLEDWARRFCSENSSLKTYGSISFPCFLPSYGIFTLERHITNWDTSYIEGQIRSLIAATGYTNHVTVTFPVRYSKITVQPRGEGFIATLFSPILEKKRYEVARAVWPYATLPPGLESEDAGRSCAVQTEEAWWRDWKDVLKLAIVTRRNGWVTLDDILEFRMSPIEPQIPKNPWGYQHAAADPNLTPRLERLEKLLAKIPKEGSQSTDPEYISASGPRRVSGLSSKSIQDTRECRDASLKSSPKEELLLKDGDSTRYINEMLFSSVLEKESELQSAIETPGGTTPESRSTMFGFDGLISNPFQSIANVSSLLPSPRQAMLLWHSYLNNVNPLIRVLHIPTLEPVIFAAINDATHASPDVIALLFSIYFAAVTSLSSPETDIILGHDRQSALRTFQRGLEVSLHMASFLDSPTIKSLQAMSVYQMCRRNISGGRSGWALNGLLIRAAQSIGLHRDGEHFKLSPFECEMRRRLWWQIISGDSRAAEDHGILTGGLDSFYDTKLPANVDDRDLSPDMESAPSSKAKWTEMMFFIIAAEMNRAIGQISRLCAAGLTDSDKASSLEQLLQSVKTNLEERYLKYCDQNIPIQRAAALLGRVQIGKVEVFIRQQKLKGFSWSDSAARACEQTFSLACDTAEAGLQMETDELLSNFSWLFSSYPQYHMLTYILWHLCVRPEAPGTDRAWDVINKSFDPTAAADWQNNGQKWNVLRKLREKALDVRRSLPANNADKGLTISQAPSLQDENIGHDFFNIDFGDGTLWDLNSSFPDLATFYPISTINGWSL</sequence>